<reference evidence="2" key="2">
    <citation type="submission" date="2023-06" db="EMBL/GenBank/DDBJ databases">
        <authorList>
            <consortium name="Lawrence Berkeley National Laboratory"/>
            <person name="Mondo S.J."/>
            <person name="Hensen N."/>
            <person name="Bonometti L."/>
            <person name="Westerberg I."/>
            <person name="Brannstrom I.O."/>
            <person name="Guillou S."/>
            <person name="Cros-Aarteil S."/>
            <person name="Calhoun S."/>
            <person name="Haridas S."/>
            <person name="Kuo A."/>
            <person name="Pangilinan J."/>
            <person name="Riley R."/>
            <person name="Labutti K."/>
            <person name="Andreopoulos B."/>
            <person name="Lipzen A."/>
            <person name="Chen C."/>
            <person name="Yanf M."/>
            <person name="Daum C."/>
            <person name="Ng V."/>
            <person name="Clum A."/>
            <person name="Steindorff A."/>
            <person name="Ohm R."/>
            <person name="Martin F."/>
            <person name="Silar P."/>
            <person name="Natvig D."/>
            <person name="Lalanne C."/>
            <person name="Gautier V."/>
            <person name="Ament-Velasquez S.L."/>
            <person name="Kruys A."/>
            <person name="Hutchinson M.I."/>
            <person name="Powell A.J."/>
            <person name="Barry K."/>
            <person name="Miller A.N."/>
            <person name="Grigoriev I.V."/>
            <person name="Debuchy R."/>
            <person name="Gladieux P."/>
            <person name="Thoren M.H."/>
            <person name="Johannesson H."/>
        </authorList>
    </citation>
    <scope>NUCLEOTIDE SEQUENCE</scope>
    <source>
        <strain evidence="2">PSN324</strain>
    </source>
</reference>
<keyword evidence="1" id="KW-0472">Membrane</keyword>
<feature type="transmembrane region" description="Helical" evidence="1">
    <location>
        <begin position="53"/>
        <end position="69"/>
    </location>
</feature>
<organism evidence="2 3">
    <name type="scientific">Cladorrhinum samala</name>
    <dbReference type="NCBI Taxonomy" id="585594"/>
    <lineage>
        <taxon>Eukaryota</taxon>
        <taxon>Fungi</taxon>
        <taxon>Dikarya</taxon>
        <taxon>Ascomycota</taxon>
        <taxon>Pezizomycotina</taxon>
        <taxon>Sordariomycetes</taxon>
        <taxon>Sordariomycetidae</taxon>
        <taxon>Sordariales</taxon>
        <taxon>Podosporaceae</taxon>
        <taxon>Cladorrhinum</taxon>
    </lineage>
</organism>
<gene>
    <name evidence="2" type="ORF">QBC42DRAFT_265697</name>
</gene>
<name>A0AAV9HVH2_9PEZI</name>
<dbReference type="Proteomes" id="UP001321749">
    <property type="component" value="Unassembled WGS sequence"/>
</dbReference>
<feature type="transmembrane region" description="Helical" evidence="1">
    <location>
        <begin position="122"/>
        <end position="139"/>
    </location>
</feature>
<evidence type="ECO:0000313" key="3">
    <source>
        <dbReference type="Proteomes" id="UP001321749"/>
    </source>
</evidence>
<keyword evidence="1" id="KW-1133">Transmembrane helix</keyword>
<proteinExistence type="predicted"/>
<dbReference type="AlphaFoldDB" id="A0AAV9HVH2"/>
<sequence length="146" mass="17478">MTLGDPTVHMHTVLTLVVFGFIFFYFFLTTYHSVTINSISTQHQLWAFQHSSFFFYFPLITTWGLFLMAPSRELYYGTFYTFRYFRLPRPPPHLCLPSKSFRSFSYRRPIAEQRMTRKGVRVLVLFMRTRICGVVSFFFDISNKYP</sequence>
<protein>
    <submittedName>
        <fullName evidence="2">Uncharacterized protein</fullName>
    </submittedName>
</protein>
<comment type="caution">
    <text evidence="2">The sequence shown here is derived from an EMBL/GenBank/DDBJ whole genome shotgun (WGS) entry which is preliminary data.</text>
</comment>
<dbReference type="EMBL" id="MU864959">
    <property type="protein sequence ID" value="KAK4463483.1"/>
    <property type="molecule type" value="Genomic_DNA"/>
</dbReference>
<reference evidence="2" key="1">
    <citation type="journal article" date="2023" name="Mol. Phylogenet. Evol.">
        <title>Genome-scale phylogeny and comparative genomics of the fungal order Sordariales.</title>
        <authorList>
            <person name="Hensen N."/>
            <person name="Bonometti L."/>
            <person name="Westerberg I."/>
            <person name="Brannstrom I.O."/>
            <person name="Guillou S."/>
            <person name="Cros-Aarteil S."/>
            <person name="Calhoun S."/>
            <person name="Haridas S."/>
            <person name="Kuo A."/>
            <person name="Mondo S."/>
            <person name="Pangilinan J."/>
            <person name="Riley R."/>
            <person name="LaButti K."/>
            <person name="Andreopoulos B."/>
            <person name="Lipzen A."/>
            <person name="Chen C."/>
            <person name="Yan M."/>
            <person name="Daum C."/>
            <person name="Ng V."/>
            <person name="Clum A."/>
            <person name="Steindorff A."/>
            <person name="Ohm R.A."/>
            <person name="Martin F."/>
            <person name="Silar P."/>
            <person name="Natvig D.O."/>
            <person name="Lalanne C."/>
            <person name="Gautier V."/>
            <person name="Ament-Velasquez S.L."/>
            <person name="Kruys A."/>
            <person name="Hutchinson M.I."/>
            <person name="Powell A.J."/>
            <person name="Barry K."/>
            <person name="Miller A.N."/>
            <person name="Grigoriev I.V."/>
            <person name="Debuchy R."/>
            <person name="Gladieux P."/>
            <person name="Hiltunen Thoren M."/>
            <person name="Johannesson H."/>
        </authorList>
    </citation>
    <scope>NUCLEOTIDE SEQUENCE</scope>
    <source>
        <strain evidence="2">PSN324</strain>
    </source>
</reference>
<feature type="transmembrane region" description="Helical" evidence="1">
    <location>
        <begin position="12"/>
        <end position="33"/>
    </location>
</feature>
<keyword evidence="3" id="KW-1185">Reference proteome</keyword>
<evidence type="ECO:0000256" key="1">
    <source>
        <dbReference type="SAM" id="Phobius"/>
    </source>
</evidence>
<keyword evidence="1" id="KW-0812">Transmembrane</keyword>
<accession>A0AAV9HVH2</accession>
<evidence type="ECO:0000313" key="2">
    <source>
        <dbReference type="EMBL" id="KAK4463483.1"/>
    </source>
</evidence>